<evidence type="ECO:0000313" key="1">
    <source>
        <dbReference type="EMBL" id="EAW29890.1"/>
    </source>
</evidence>
<evidence type="ECO:0000313" key="2">
    <source>
        <dbReference type="Proteomes" id="UP000004931"/>
    </source>
</evidence>
<reference evidence="1 2" key="1">
    <citation type="journal article" date="2010" name="J. Bacteriol.">
        <title>Genome sequence of the oligotrophic marine Gammaproteobacterium HTCC2143, isolated from the Oregon Coast.</title>
        <authorList>
            <person name="Oh H.M."/>
            <person name="Kang I."/>
            <person name="Ferriera S."/>
            <person name="Giovannoni S.J."/>
            <person name="Cho J.C."/>
        </authorList>
    </citation>
    <scope>NUCLEOTIDE SEQUENCE [LARGE SCALE GENOMIC DNA]</scope>
    <source>
        <strain evidence="1 2">HTCC2143</strain>
    </source>
</reference>
<keyword evidence="2" id="KW-1185">Reference proteome</keyword>
<dbReference type="EMBL" id="AAVT01000013">
    <property type="protein sequence ID" value="EAW29890.1"/>
    <property type="molecule type" value="Genomic_DNA"/>
</dbReference>
<gene>
    <name evidence="1" type="ORF">GP2143_11844</name>
</gene>
<dbReference type="GO" id="GO:0004151">
    <property type="term" value="F:dihydroorotase activity"/>
    <property type="evidence" value="ECO:0007669"/>
    <property type="project" value="UniProtKB-EC"/>
</dbReference>
<name>A0YH15_9GAMM</name>
<dbReference type="AlphaFoldDB" id="A0YH15"/>
<comment type="caution">
    <text evidence="1">The sequence shown here is derived from an EMBL/GenBank/DDBJ whole genome shotgun (WGS) entry which is preliminary data.</text>
</comment>
<proteinExistence type="predicted"/>
<protein>
    <submittedName>
        <fullName evidence="1">Dihydroorotase</fullName>
        <ecNumber evidence="1">3.5.2.3</ecNumber>
    </submittedName>
</protein>
<dbReference type="Proteomes" id="UP000004931">
    <property type="component" value="Unassembled WGS sequence"/>
</dbReference>
<accession>A0YH15</accession>
<organism evidence="1 2">
    <name type="scientific">marine gamma proteobacterium HTCC2143</name>
    <dbReference type="NCBI Taxonomy" id="247633"/>
    <lineage>
        <taxon>Bacteria</taxon>
        <taxon>Pseudomonadati</taxon>
        <taxon>Pseudomonadota</taxon>
        <taxon>Gammaproteobacteria</taxon>
        <taxon>Cellvibrionales</taxon>
        <taxon>Spongiibacteraceae</taxon>
        <taxon>BD1-7 clade</taxon>
    </lineage>
</organism>
<keyword evidence="1" id="KW-0378">Hydrolase</keyword>
<dbReference type="EC" id="3.5.2.3" evidence="1"/>
<sequence>MMLLLLPPWNRQSIRWQWVVWMHATGIPVQFKDFASVADRSVVNNE</sequence>